<gene>
    <name evidence="1" type="ORF">KAJ83_13720</name>
</gene>
<keyword evidence="2" id="KW-1185">Reference proteome</keyword>
<dbReference type="Proteomes" id="UP000672602">
    <property type="component" value="Unassembled WGS sequence"/>
</dbReference>
<name>A0A8J7V3L1_9PROT</name>
<dbReference type="EMBL" id="JAGMWN010000006">
    <property type="protein sequence ID" value="MBP5858072.1"/>
    <property type="molecule type" value="Genomic_DNA"/>
</dbReference>
<dbReference type="AlphaFoldDB" id="A0A8J7V3L1"/>
<evidence type="ECO:0000313" key="1">
    <source>
        <dbReference type="EMBL" id="MBP5858072.1"/>
    </source>
</evidence>
<dbReference type="RefSeq" id="WP_210682651.1">
    <property type="nucleotide sequence ID" value="NZ_JAGMWN010000006.1"/>
</dbReference>
<comment type="caution">
    <text evidence="1">The sequence shown here is derived from an EMBL/GenBank/DDBJ whole genome shotgun (WGS) entry which is preliminary data.</text>
</comment>
<accession>A0A8J7V3L1</accession>
<evidence type="ECO:0000313" key="2">
    <source>
        <dbReference type="Proteomes" id="UP000672602"/>
    </source>
</evidence>
<reference evidence="1" key="1">
    <citation type="submission" date="2021-04" db="EMBL/GenBank/DDBJ databases">
        <authorList>
            <person name="Zhang D.-C."/>
        </authorList>
    </citation>
    <scope>NUCLEOTIDE SEQUENCE</scope>
    <source>
        <strain evidence="1">CGMCC 1.15697</strain>
    </source>
</reference>
<sequence length="87" mass="9268">MSAIHPIRFDFGPASGVAGSEPEVDLPTIARRALWRAARLGRGPADRRRHAVLALIAARPRLAPAVALRLVKRVEGVAMDGGLPRTA</sequence>
<proteinExistence type="predicted"/>
<protein>
    <submittedName>
        <fullName evidence="1">Uncharacterized protein</fullName>
    </submittedName>
</protein>
<organism evidence="1 2">
    <name type="scientific">Marivibrio halodurans</name>
    <dbReference type="NCBI Taxonomy" id="2039722"/>
    <lineage>
        <taxon>Bacteria</taxon>
        <taxon>Pseudomonadati</taxon>
        <taxon>Pseudomonadota</taxon>
        <taxon>Alphaproteobacteria</taxon>
        <taxon>Rhodospirillales</taxon>
        <taxon>Rhodospirillaceae</taxon>
        <taxon>Marivibrio</taxon>
    </lineage>
</organism>